<evidence type="ECO:0000256" key="5">
    <source>
        <dbReference type="ARBA" id="ARBA00022989"/>
    </source>
</evidence>
<evidence type="ECO:0000256" key="8">
    <source>
        <dbReference type="SAM" id="Phobius"/>
    </source>
</evidence>
<evidence type="ECO:0000256" key="4">
    <source>
        <dbReference type="ARBA" id="ARBA00022692"/>
    </source>
</evidence>
<feature type="transmembrane region" description="Helical" evidence="8">
    <location>
        <begin position="355"/>
        <end position="384"/>
    </location>
</feature>
<organism evidence="9 10">
    <name type="scientific">Ahrensia marina</name>
    <dbReference type="NCBI Taxonomy" id="1514904"/>
    <lineage>
        <taxon>Bacteria</taxon>
        <taxon>Pseudomonadati</taxon>
        <taxon>Pseudomonadota</taxon>
        <taxon>Alphaproteobacteria</taxon>
        <taxon>Hyphomicrobiales</taxon>
        <taxon>Ahrensiaceae</taxon>
        <taxon>Ahrensia</taxon>
    </lineage>
</organism>
<evidence type="ECO:0000256" key="6">
    <source>
        <dbReference type="ARBA" id="ARBA00023136"/>
    </source>
</evidence>
<evidence type="ECO:0000256" key="3">
    <source>
        <dbReference type="ARBA" id="ARBA00022679"/>
    </source>
</evidence>
<dbReference type="STRING" id="1514904.SU32_09010"/>
<feature type="transmembrane region" description="Helical" evidence="8">
    <location>
        <begin position="108"/>
        <end position="129"/>
    </location>
</feature>
<reference evidence="9 10" key="1">
    <citation type="submission" date="2015-01" db="EMBL/GenBank/DDBJ databases">
        <title>Ahrensia donghaiensis sp. nov., a novel dimethylsulphoniopropionate-cleavage bacterium isolated from seawater and emended descriptions of the genus Ahrensia and Ahrensia kielensis.</title>
        <authorList>
            <person name="Liu J."/>
        </authorList>
    </citation>
    <scope>NUCLEOTIDE SEQUENCE [LARGE SCALE GENOMIC DNA]</scope>
    <source>
        <strain evidence="9 10">LZD062</strain>
    </source>
</reference>
<sequence>MLSSIKSGDWINKARLSVYPVNIVVLTVASLSYVLISNGGFLPNGSPFGSDFISFWTAAREAVSGNAHTPYERLLFEPVQSSLFPESKYYAFFYPPHYLIYLLPLGLLPYYAALALWMVATFALAYLVLIQIISCKKVVFFLALAFPATFLTVSHGQNAFLSAALFGGGLLMLDRRPLIAGVCFGLLTFKPQLGLLIPLVLLAGGYWRVIFTAGFTMFFLIVLSAAMFGIDVWAVFFAQSDYAVETMREGLVSWQKMISLYAGLRVLGLTYELAAIIHWTIAAGVGAITVWAWLPHNRFDGELKNALVLTAALVVTPFGLNYDMFLLAPTIAFIAAHGMKKGLLPYEKSVLALAYFSPVFVLLSMAQGFSLAPAFTVMMFYLIIRRLRHGIYSKAA</sequence>
<name>A0A0M9GMK0_9HYPH</name>
<keyword evidence="2" id="KW-1003">Cell membrane</keyword>
<feature type="transmembrane region" description="Helical" evidence="8">
    <location>
        <begin position="306"/>
        <end position="335"/>
    </location>
</feature>
<keyword evidence="4 8" id="KW-0812">Transmembrane</keyword>
<dbReference type="EMBL" id="JXMU01000011">
    <property type="protein sequence ID" value="KPB01377.1"/>
    <property type="molecule type" value="Genomic_DNA"/>
</dbReference>
<feature type="transmembrane region" description="Helical" evidence="8">
    <location>
        <begin position="16"/>
        <end position="36"/>
    </location>
</feature>
<feature type="transmembrane region" description="Helical" evidence="8">
    <location>
        <begin position="273"/>
        <end position="294"/>
    </location>
</feature>
<dbReference type="RefSeq" id="WP_053999021.1">
    <property type="nucleotide sequence ID" value="NZ_JXMU01000011.1"/>
</dbReference>
<dbReference type="InterPro" id="IPR018584">
    <property type="entry name" value="GT87"/>
</dbReference>
<dbReference type="GO" id="GO:0005886">
    <property type="term" value="C:plasma membrane"/>
    <property type="evidence" value="ECO:0007669"/>
    <property type="project" value="UniProtKB-SubCell"/>
</dbReference>
<keyword evidence="3" id="KW-0808">Transferase</keyword>
<comment type="subcellular location">
    <subcellularLocation>
        <location evidence="1">Cell membrane</location>
        <topology evidence="1">Multi-pass membrane protein</topology>
    </subcellularLocation>
</comment>
<keyword evidence="5 8" id="KW-1133">Transmembrane helix</keyword>
<comment type="caution">
    <text evidence="9">The sequence shown here is derived from an EMBL/GenBank/DDBJ whole genome shotgun (WGS) entry which is preliminary data.</text>
</comment>
<keyword evidence="10" id="KW-1185">Reference proteome</keyword>
<evidence type="ECO:0000256" key="7">
    <source>
        <dbReference type="ARBA" id="ARBA00024033"/>
    </source>
</evidence>
<feature type="transmembrane region" description="Helical" evidence="8">
    <location>
        <begin position="209"/>
        <end position="238"/>
    </location>
</feature>
<dbReference type="Proteomes" id="UP000038011">
    <property type="component" value="Unassembled WGS sequence"/>
</dbReference>
<accession>A0A0M9GMK0</accession>
<evidence type="ECO:0000313" key="9">
    <source>
        <dbReference type="EMBL" id="KPB01377.1"/>
    </source>
</evidence>
<dbReference type="GO" id="GO:0016758">
    <property type="term" value="F:hexosyltransferase activity"/>
    <property type="evidence" value="ECO:0007669"/>
    <property type="project" value="InterPro"/>
</dbReference>
<comment type="similarity">
    <text evidence="7">Belongs to the glycosyltransferase 87 family.</text>
</comment>
<evidence type="ECO:0000256" key="1">
    <source>
        <dbReference type="ARBA" id="ARBA00004651"/>
    </source>
</evidence>
<proteinExistence type="inferred from homology"/>
<feature type="transmembrane region" description="Helical" evidence="8">
    <location>
        <begin position="178"/>
        <end position="202"/>
    </location>
</feature>
<evidence type="ECO:0008006" key="11">
    <source>
        <dbReference type="Google" id="ProtNLM"/>
    </source>
</evidence>
<evidence type="ECO:0000256" key="2">
    <source>
        <dbReference type="ARBA" id="ARBA00022475"/>
    </source>
</evidence>
<dbReference type="PATRIC" id="fig|1514904.3.peg.627"/>
<dbReference type="AlphaFoldDB" id="A0A0M9GMK0"/>
<dbReference type="OrthoDB" id="7679563at2"/>
<dbReference type="Pfam" id="PF09594">
    <property type="entry name" value="GT87"/>
    <property type="match status" value="1"/>
</dbReference>
<keyword evidence="6 8" id="KW-0472">Membrane</keyword>
<gene>
    <name evidence="9" type="ORF">SU32_09010</name>
</gene>
<evidence type="ECO:0000313" key="10">
    <source>
        <dbReference type="Proteomes" id="UP000038011"/>
    </source>
</evidence>
<feature type="transmembrane region" description="Helical" evidence="8">
    <location>
        <begin position="141"/>
        <end position="166"/>
    </location>
</feature>
<protein>
    <recommendedName>
        <fullName evidence="11">DUF2029 domain-containing protein</fullName>
    </recommendedName>
</protein>